<dbReference type="Gene3D" id="3.40.630.30">
    <property type="match status" value="1"/>
</dbReference>
<dbReference type="Pfam" id="PF00583">
    <property type="entry name" value="Acetyltransf_1"/>
    <property type="match status" value="1"/>
</dbReference>
<organism evidence="2 3">
    <name type="scientific">Inquilinus limosus</name>
    <dbReference type="NCBI Taxonomy" id="171674"/>
    <lineage>
        <taxon>Bacteria</taxon>
        <taxon>Pseudomonadati</taxon>
        <taxon>Pseudomonadota</taxon>
        <taxon>Alphaproteobacteria</taxon>
        <taxon>Rhodospirillales</taxon>
        <taxon>Rhodospirillaceae</taxon>
        <taxon>Inquilinus</taxon>
    </lineage>
</organism>
<comment type="caution">
    <text evidence="2">The sequence shown here is derived from an EMBL/GenBank/DDBJ whole genome shotgun (WGS) entry which is preliminary data.</text>
</comment>
<protein>
    <recommendedName>
        <fullName evidence="1">N-acetyltransferase domain-containing protein</fullName>
    </recommendedName>
</protein>
<dbReference type="EMBL" id="NHON01000055">
    <property type="protein sequence ID" value="OWJ64550.1"/>
    <property type="molecule type" value="Genomic_DNA"/>
</dbReference>
<dbReference type="InterPro" id="IPR000182">
    <property type="entry name" value="GNAT_dom"/>
</dbReference>
<gene>
    <name evidence="2" type="ORF">BWR60_24225</name>
</gene>
<evidence type="ECO:0000313" key="2">
    <source>
        <dbReference type="EMBL" id="OWJ64550.1"/>
    </source>
</evidence>
<dbReference type="OrthoDB" id="9804026at2"/>
<dbReference type="RefSeq" id="WP_088153779.1">
    <property type="nucleotide sequence ID" value="NZ_NHON01000055.1"/>
</dbReference>
<evidence type="ECO:0000259" key="1">
    <source>
        <dbReference type="PROSITE" id="PS51186"/>
    </source>
</evidence>
<dbReference type="SUPFAM" id="SSF55729">
    <property type="entry name" value="Acyl-CoA N-acyltransferases (Nat)"/>
    <property type="match status" value="1"/>
</dbReference>
<feature type="domain" description="N-acetyltransferase" evidence="1">
    <location>
        <begin position="122"/>
        <end position="263"/>
    </location>
</feature>
<sequence length="263" mass="28382">MNRALLQRLVPNTLAAATEGRQRADIGPFALFVSDASDDPIQSFAVPVAPAPDWRPAVAELQQAFDAAGRRFRVEFFRELHPALSPTLYAMGYEREMEAPLMLLHRDVYRPGRDADANGPARLLAPGDEAAIDALMLVQHEAFDQPLDEAGEADFRIRLRQGLARGSRQAALARLDGVPAASGLLLIGGDTAELAAVGTRPAFRRRGLAEAVCRRLLESYLGTEALVWLSAAAGAEPLYTKLGFRPVGTQLNFGGPGFVSHSK</sequence>
<dbReference type="AlphaFoldDB" id="A0A211ZH32"/>
<dbReference type="GO" id="GO:0016747">
    <property type="term" value="F:acyltransferase activity, transferring groups other than amino-acyl groups"/>
    <property type="evidence" value="ECO:0007669"/>
    <property type="project" value="InterPro"/>
</dbReference>
<proteinExistence type="predicted"/>
<keyword evidence="3" id="KW-1185">Reference proteome</keyword>
<dbReference type="PROSITE" id="PS51186">
    <property type="entry name" value="GNAT"/>
    <property type="match status" value="1"/>
</dbReference>
<accession>A0A211ZH32</accession>
<evidence type="ECO:0000313" key="3">
    <source>
        <dbReference type="Proteomes" id="UP000196655"/>
    </source>
</evidence>
<dbReference type="Proteomes" id="UP000196655">
    <property type="component" value="Unassembled WGS sequence"/>
</dbReference>
<dbReference type="CDD" id="cd04301">
    <property type="entry name" value="NAT_SF"/>
    <property type="match status" value="1"/>
</dbReference>
<reference evidence="3" key="1">
    <citation type="submission" date="2017-05" db="EMBL/GenBank/DDBJ databases">
        <authorList>
            <person name="Macchi M."/>
            <person name="Festa S."/>
            <person name="Coppotelli B.M."/>
            <person name="Morelli I.S."/>
        </authorList>
    </citation>
    <scope>NUCLEOTIDE SEQUENCE [LARGE SCALE GENOMIC DNA]</scope>
    <source>
        <strain evidence="3">I</strain>
    </source>
</reference>
<dbReference type="InterPro" id="IPR016181">
    <property type="entry name" value="Acyl_CoA_acyltransferase"/>
</dbReference>
<dbReference type="STRING" id="1122125.GCA_000423185_00014"/>
<name>A0A211ZH32_9PROT</name>